<evidence type="ECO:0000313" key="2">
    <source>
        <dbReference type="EMBL" id="AGZ17754.1"/>
    </source>
</evidence>
<accession>A0A067YCK8</accession>
<dbReference type="EMBL" id="KF322026">
    <property type="protein sequence ID" value="AGZ17754.1"/>
    <property type="molecule type" value="Genomic_DNA"/>
</dbReference>
<reference evidence="2 3" key="1">
    <citation type="journal article" date="2014" name="BMC Genomics">
        <title>Genome sequences characterizing five mutations in RNA polymerase and major capsid of phages [greek small letter phi]A318 and [greek small letter phi]As51 of Vibrio alginolyticus with different burst efficiencies.</title>
        <authorList>
            <person name="Liu W."/>
            <person name="Lin Y.R."/>
            <person name="Lu M.W."/>
            <person name="Sung P.J."/>
            <person name="Wang W.H."/>
            <person name="Lin C.S."/>
        </authorList>
    </citation>
    <scope>NUCLEOTIDE SEQUENCE [LARGE SCALE GENOMIC DNA]</scope>
</reference>
<name>A0A067YCK8_9CAUD</name>
<dbReference type="Gene3D" id="3.40.630.30">
    <property type="match status" value="1"/>
</dbReference>
<dbReference type="OrthoDB" id="9932at10239"/>
<keyword evidence="3" id="KW-1185">Reference proteome</keyword>
<dbReference type="InterPro" id="IPR000182">
    <property type="entry name" value="GNAT_dom"/>
</dbReference>
<evidence type="ECO:0000259" key="1">
    <source>
        <dbReference type="PROSITE" id="PS51186"/>
    </source>
</evidence>
<dbReference type="KEGG" id="vg:22474966"/>
<proteinExistence type="predicted"/>
<sequence length="154" mass="17514">MIKVRQATLLDLLAFAPLAHQYAEEAAKHNNFPVDIEHTMQNAAITVQREDGCLLLAYDDNEPVGLLWGWCHALPWSKARLAFDTILYVVPEKRKTSIGYKLMKAWEAWADEQGAVEVQISIASGIHEEETEGFFKKLGYSYVGCQFRKQVRSK</sequence>
<dbReference type="GeneID" id="22474966"/>
<dbReference type="InterPro" id="IPR016181">
    <property type="entry name" value="Acyl_CoA_acyltransferase"/>
</dbReference>
<dbReference type="PROSITE" id="PS51186">
    <property type="entry name" value="GNAT"/>
    <property type="match status" value="1"/>
</dbReference>
<dbReference type="CDD" id="cd04301">
    <property type="entry name" value="NAT_SF"/>
    <property type="match status" value="1"/>
</dbReference>
<organism evidence="2 3">
    <name type="scientific">Vibrio phage phi-A318</name>
    <dbReference type="NCBI Taxonomy" id="1151014"/>
    <lineage>
        <taxon>Viruses</taxon>
        <taxon>Duplodnaviria</taxon>
        <taxon>Heunggongvirae</taxon>
        <taxon>Uroviricota</taxon>
        <taxon>Caudoviricetes</taxon>
        <taxon>Autographivirales</taxon>
        <taxon>Autosignataviridae</taxon>
        <taxon>Colwellvirinae</taxon>
        <taxon>Kaohsiungvirus</taxon>
        <taxon>Kaohsiungvirus A318</taxon>
    </lineage>
</organism>
<dbReference type="GO" id="GO:0016747">
    <property type="term" value="F:acyltransferase activity, transferring groups other than amino-acyl groups"/>
    <property type="evidence" value="ECO:0007669"/>
    <property type="project" value="InterPro"/>
</dbReference>
<protein>
    <recommendedName>
        <fullName evidence="1">N-acetyltransferase domain-containing protein</fullName>
    </recommendedName>
</protein>
<dbReference type="Proteomes" id="UP000027495">
    <property type="component" value="Segment"/>
</dbReference>
<dbReference type="SUPFAM" id="SSF55729">
    <property type="entry name" value="Acyl-CoA N-acyltransferases (Nat)"/>
    <property type="match status" value="1"/>
</dbReference>
<dbReference type="Pfam" id="PF13508">
    <property type="entry name" value="Acetyltransf_7"/>
    <property type="match status" value="1"/>
</dbReference>
<dbReference type="RefSeq" id="YP_009110739.1">
    <property type="nucleotide sequence ID" value="NC_025822.1"/>
</dbReference>
<feature type="domain" description="N-acetyltransferase" evidence="1">
    <location>
        <begin position="2"/>
        <end position="154"/>
    </location>
</feature>
<evidence type="ECO:0000313" key="3">
    <source>
        <dbReference type="Proteomes" id="UP000027495"/>
    </source>
</evidence>